<evidence type="ECO:0000313" key="1">
    <source>
        <dbReference type="EMBL" id="PON24856.1"/>
    </source>
</evidence>
<evidence type="ECO:0000313" key="2">
    <source>
        <dbReference type="Proteomes" id="UP000054821"/>
    </source>
</evidence>
<reference evidence="1 2" key="1">
    <citation type="journal article" date="2016" name="Genome Announc.">
        <title>Draft Whole-Genome Sequence of Trichoderma gamsii T6085, a Promising Biocontrol Agent of Fusarium Head Blight on Wheat.</title>
        <authorList>
            <person name="Baroncelli R."/>
            <person name="Zapparata A."/>
            <person name="Piaggeschi G."/>
            <person name="Sarrocco S."/>
            <person name="Vannacci G."/>
        </authorList>
    </citation>
    <scope>NUCLEOTIDE SEQUENCE [LARGE SCALE GENOMIC DNA]</scope>
    <source>
        <strain evidence="1 2">T6085</strain>
    </source>
</reference>
<organism evidence="1 2">
    <name type="scientific">Trichoderma gamsii</name>
    <dbReference type="NCBI Taxonomy" id="398673"/>
    <lineage>
        <taxon>Eukaryota</taxon>
        <taxon>Fungi</taxon>
        <taxon>Dikarya</taxon>
        <taxon>Ascomycota</taxon>
        <taxon>Pezizomycotina</taxon>
        <taxon>Sordariomycetes</taxon>
        <taxon>Hypocreomycetidae</taxon>
        <taxon>Hypocreales</taxon>
        <taxon>Hypocreaceae</taxon>
        <taxon>Trichoderma</taxon>
    </lineage>
</organism>
<keyword evidence="2" id="KW-1185">Reference proteome</keyword>
<dbReference type="GeneID" id="29987175"/>
<gene>
    <name evidence="1" type="ORF">TGAM01_v206364</name>
</gene>
<dbReference type="AlphaFoldDB" id="A0A2P4ZKR6"/>
<name>A0A2P4ZKR6_9HYPO</name>
<protein>
    <submittedName>
        <fullName evidence="1">Uncharacterized protein</fullName>
    </submittedName>
</protein>
<dbReference type="EMBL" id="JPDN02000021">
    <property type="protein sequence ID" value="PON24856.1"/>
    <property type="molecule type" value="Genomic_DNA"/>
</dbReference>
<sequence>MGKSHDNPAEIRNTPSPCPRDLSALVSQLPLQAAYCLRTSGGRDSWLYAADGDVRAMNPSTFSLAGAHTRDPSRRDEPHTIPVALFTLDPGGKNLIFIVNLAMFMQ</sequence>
<comment type="caution">
    <text evidence="1">The sequence shown here is derived from an EMBL/GenBank/DDBJ whole genome shotgun (WGS) entry which is preliminary data.</text>
</comment>
<dbReference type="Proteomes" id="UP000054821">
    <property type="component" value="Unassembled WGS sequence"/>
</dbReference>
<proteinExistence type="predicted"/>
<accession>A0A2P4ZKR6</accession>
<dbReference type="RefSeq" id="XP_018659793.1">
    <property type="nucleotide sequence ID" value="XM_018807092.1"/>
</dbReference>